<dbReference type="EMBL" id="PNEN01001507">
    <property type="protein sequence ID" value="PPJ53273.1"/>
    <property type="molecule type" value="Genomic_DNA"/>
</dbReference>
<evidence type="ECO:0000313" key="2">
    <source>
        <dbReference type="EMBL" id="PPJ53273.1"/>
    </source>
</evidence>
<dbReference type="AlphaFoldDB" id="A0A2S6C0M0"/>
<organism evidence="2 3">
    <name type="scientific">Cercospora berteroae</name>
    <dbReference type="NCBI Taxonomy" id="357750"/>
    <lineage>
        <taxon>Eukaryota</taxon>
        <taxon>Fungi</taxon>
        <taxon>Dikarya</taxon>
        <taxon>Ascomycota</taxon>
        <taxon>Pezizomycotina</taxon>
        <taxon>Dothideomycetes</taxon>
        <taxon>Dothideomycetidae</taxon>
        <taxon>Mycosphaerellales</taxon>
        <taxon>Mycosphaerellaceae</taxon>
        <taxon>Cercospora</taxon>
    </lineage>
</organism>
<evidence type="ECO:0000313" key="3">
    <source>
        <dbReference type="Proteomes" id="UP000237631"/>
    </source>
</evidence>
<keyword evidence="3" id="KW-1185">Reference proteome</keyword>
<dbReference type="Proteomes" id="UP000237631">
    <property type="component" value="Unassembled WGS sequence"/>
</dbReference>
<dbReference type="PANTHER" id="PTHR43094:SF1">
    <property type="entry name" value="AMINOTRANSFERASE CLASS-III"/>
    <property type="match status" value="1"/>
</dbReference>
<evidence type="ECO:0000256" key="1">
    <source>
        <dbReference type="ARBA" id="ARBA00008954"/>
    </source>
</evidence>
<sequence length="106" mass="11662">MTEAPFDPDLGVAIGLHELGMQSPFNISLYPGTGSVDGHRGDHILLAPAYTVTSDEIRYIVGTVTAVVTKFFEDLFDSIHFGEERIWDENQIMLRIDSFAATGTSK</sequence>
<dbReference type="InterPro" id="IPR015422">
    <property type="entry name" value="PyrdxlP-dep_Trfase_small"/>
</dbReference>
<comment type="caution">
    <text evidence="2">The sequence shown here is derived from an EMBL/GenBank/DDBJ whole genome shotgun (WGS) entry which is preliminary data.</text>
</comment>
<dbReference type="STRING" id="357750.A0A2S6C0M0"/>
<dbReference type="Gene3D" id="3.90.1150.10">
    <property type="entry name" value="Aspartate Aminotransferase, domain 1"/>
    <property type="match status" value="1"/>
</dbReference>
<comment type="similarity">
    <text evidence="1">Belongs to the class-III pyridoxal-phosphate-dependent aminotransferase family.</text>
</comment>
<dbReference type="PANTHER" id="PTHR43094">
    <property type="entry name" value="AMINOTRANSFERASE"/>
    <property type="match status" value="1"/>
</dbReference>
<dbReference type="GO" id="GO:0005829">
    <property type="term" value="C:cytosol"/>
    <property type="evidence" value="ECO:0007669"/>
    <property type="project" value="TreeGrafter"/>
</dbReference>
<reference evidence="3" key="1">
    <citation type="journal article" date="2017" name="bioRxiv">
        <title>Conservation of a gene cluster reveals novel cercosporin biosynthetic mechanisms and extends production to the genus Colletotrichum.</title>
        <authorList>
            <person name="de Jonge R."/>
            <person name="Ebert M.K."/>
            <person name="Huitt-Roehl C.R."/>
            <person name="Pal P."/>
            <person name="Suttle J.C."/>
            <person name="Spanner R.E."/>
            <person name="Neubauer J.D."/>
            <person name="Jurick W.M.II."/>
            <person name="Stott K.A."/>
            <person name="Secor G.A."/>
            <person name="Thomma B.P.H.J."/>
            <person name="Van de Peer Y."/>
            <person name="Townsend C.A."/>
            <person name="Bolton M.D."/>
        </authorList>
    </citation>
    <scope>NUCLEOTIDE SEQUENCE [LARGE SCALE GENOMIC DNA]</scope>
    <source>
        <strain evidence="3">CBS538.71</strain>
    </source>
</reference>
<gene>
    <name evidence="2" type="ORF">CBER1_11948</name>
</gene>
<proteinExistence type="inferred from homology"/>
<dbReference type="OrthoDB" id="5419315at2759"/>
<name>A0A2S6C0M0_9PEZI</name>
<accession>A0A2S6C0M0</accession>
<protein>
    <submittedName>
        <fullName evidence="2">Uncharacterized protein</fullName>
    </submittedName>
</protein>